<organism evidence="1 2">
    <name type="scientific">Hermanssonia centrifuga</name>
    <dbReference type="NCBI Taxonomy" id="98765"/>
    <lineage>
        <taxon>Eukaryota</taxon>
        <taxon>Fungi</taxon>
        <taxon>Dikarya</taxon>
        <taxon>Basidiomycota</taxon>
        <taxon>Agaricomycotina</taxon>
        <taxon>Agaricomycetes</taxon>
        <taxon>Polyporales</taxon>
        <taxon>Meruliaceae</taxon>
        <taxon>Hermanssonia</taxon>
    </lineage>
</organism>
<dbReference type="EMBL" id="MLYV02000970">
    <property type="protein sequence ID" value="PSR74669.1"/>
    <property type="molecule type" value="Genomic_DNA"/>
</dbReference>
<accession>A0A2R6NQX5</accession>
<proteinExistence type="predicted"/>
<evidence type="ECO:0000313" key="2">
    <source>
        <dbReference type="Proteomes" id="UP000186601"/>
    </source>
</evidence>
<name>A0A2R6NQX5_9APHY</name>
<protein>
    <submittedName>
        <fullName evidence="1">Uncharacterized protein</fullName>
    </submittedName>
</protein>
<reference evidence="1 2" key="1">
    <citation type="submission" date="2018-02" db="EMBL/GenBank/DDBJ databases">
        <title>Genome sequence of the basidiomycete white-rot fungus Phlebia centrifuga.</title>
        <authorList>
            <person name="Granchi Z."/>
            <person name="Peng M."/>
            <person name="de Vries R.P."/>
            <person name="Hilden K."/>
            <person name="Makela M.R."/>
            <person name="Grigoriev I."/>
            <person name="Riley R."/>
        </authorList>
    </citation>
    <scope>NUCLEOTIDE SEQUENCE [LARGE SCALE GENOMIC DNA]</scope>
    <source>
        <strain evidence="1 2">FBCC195</strain>
    </source>
</reference>
<gene>
    <name evidence="1" type="ORF">PHLCEN_2v9660</name>
</gene>
<dbReference type="AlphaFoldDB" id="A0A2R6NQX5"/>
<sequence length="156" mass="16678">MAAASQGARRGKALAKFGLGGWEQLEKQSCRKIEAAAFFYTTLSYPTLTPRSPRPRLPPHPTLAYQPLAYRPAMLLCLPIGVGEAGIASPAPPWRGERSSRPALLLCLPIGGGEASEAAAPPCCFACPSAEAMREGGLGWGEIPWNLKWRAKQLPP</sequence>
<evidence type="ECO:0000313" key="1">
    <source>
        <dbReference type="EMBL" id="PSR74669.1"/>
    </source>
</evidence>
<comment type="caution">
    <text evidence="1">The sequence shown here is derived from an EMBL/GenBank/DDBJ whole genome shotgun (WGS) entry which is preliminary data.</text>
</comment>
<dbReference type="Proteomes" id="UP000186601">
    <property type="component" value="Unassembled WGS sequence"/>
</dbReference>
<keyword evidence="2" id="KW-1185">Reference proteome</keyword>